<name>A0ABW0Z5L3_9ACTN</name>
<reference evidence="5" key="1">
    <citation type="journal article" date="2019" name="Int. J. Syst. Evol. Microbiol.">
        <title>The Global Catalogue of Microorganisms (GCM) 10K type strain sequencing project: providing services to taxonomists for standard genome sequencing and annotation.</title>
        <authorList>
            <consortium name="The Broad Institute Genomics Platform"/>
            <consortium name="The Broad Institute Genome Sequencing Center for Infectious Disease"/>
            <person name="Wu L."/>
            <person name="Ma J."/>
        </authorList>
    </citation>
    <scope>NUCLEOTIDE SEQUENCE [LARGE SCALE GENOMIC DNA]</scope>
    <source>
        <strain evidence="5">CGMCC 4.7304</strain>
    </source>
</reference>
<dbReference type="InterPro" id="IPR003696">
    <property type="entry name" value="Carbtransf_dom"/>
</dbReference>
<comment type="caution">
    <text evidence="4">The sequence shown here is derived from an EMBL/GenBank/DDBJ whole genome shotgun (WGS) entry which is preliminary data.</text>
</comment>
<dbReference type="InterPro" id="IPR031730">
    <property type="entry name" value="Carbam_trans_C"/>
</dbReference>
<feature type="domain" description="Carbamoyltransferase" evidence="2">
    <location>
        <begin position="123"/>
        <end position="387"/>
    </location>
</feature>
<dbReference type="PANTHER" id="PTHR34847">
    <property type="entry name" value="NODULATION PROTEIN U"/>
    <property type="match status" value="1"/>
</dbReference>
<evidence type="ECO:0000313" key="4">
    <source>
        <dbReference type="EMBL" id="MFC5721695.1"/>
    </source>
</evidence>
<proteinExistence type="inferred from homology"/>
<comment type="similarity">
    <text evidence="1">Belongs to the NodU/CmcH family.</text>
</comment>
<organism evidence="4 5">
    <name type="scientific">Streptomyces gamaensis</name>
    <dbReference type="NCBI Taxonomy" id="1763542"/>
    <lineage>
        <taxon>Bacteria</taxon>
        <taxon>Bacillati</taxon>
        <taxon>Actinomycetota</taxon>
        <taxon>Actinomycetes</taxon>
        <taxon>Kitasatosporales</taxon>
        <taxon>Streptomycetaceae</taxon>
        <taxon>Streptomyces</taxon>
    </lineage>
</organism>
<dbReference type="Gene3D" id="3.90.870.20">
    <property type="entry name" value="Carbamoyltransferase, C-terminal domain"/>
    <property type="match status" value="1"/>
</dbReference>
<sequence length="611" mass="64046">MATIGLNFGHDGGAALAQPQGVHVIEAERQLGLRHVCGGNARFADGVGTWVARLHALAAEPVTAVAVSDWYTPACAILPEGLVELTGEDFAWSRPGAALPSCVLRPVKAVDWPLALGPSGPLPVIAVRHHYAHAALAYHTSGARRALVLALDGTGNFAECGMVCLGEGPSLAPVLSFSNRTGPRFGLLYEALARRVHGGQFDTGKLLGLTATGEADAELLPVLRAMVAAEATRRAVPDLLAPLGERAPAGSALRYEDSWFPYDEDAGGYLDPHLGDATDDDVVHSYGGVFPDEIRTARGRSVVVGHGPGDAVCRTLAATLQRAVESDLAHLVAGLAARWPGYDTLCYAGGCALNITANTRLAESGLFSRVAVPACCDDSGIALGAALAAAGAGERPAAHTRWPGTRLAFAGPALGVPSAPDGAHARHTLGSDGEFVEEVAALLADRRCVAWLQGGMETGPRALGHRSLLVSAHWAGARRQVSQTIKGREWFRPVAPLCPAELAPGYFTGPLDHTDTMLFAVRVRPERAGELAEVRHIDGTARLQTLREEEHPLLHRLCHAVGRRTGLPVLINTSANAGGRPILNDLGTALELLDSTALDAVVLADERTVIT</sequence>
<protein>
    <submittedName>
        <fullName evidence="4">Carbamoyltransferase C-terminal domain-containing protein</fullName>
    </submittedName>
</protein>
<dbReference type="RefSeq" id="WP_390317011.1">
    <property type="nucleotide sequence ID" value="NZ_JBHSPB010000008.1"/>
</dbReference>
<dbReference type="InterPro" id="IPR051338">
    <property type="entry name" value="NodU/CmcH_Carbamoyltrnsfr"/>
</dbReference>
<dbReference type="Proteomes" id="UP001596083">
    <property type="component" value="Unassembled WGS sequence"/>
</dbReference>
<evidence type="ECO:0000259" key="2">
    <source>
        <dbReference type="Pfam" id="PF02543"/>
    </source>
</evidence>
<dbReference type="Pfam" id="PF02543">
    <property type="entry name" value="Carbam_trans_N"/>
    <property type="match status" value="1"/>
</dbReference>
<evidence type="ECO:0000256" key="1">
    <source>
        <dbReference type="ARBA" id="ARBA00006129"/>
    </source>
</evidence>
<accession>A0ABW0Z5L3</accession>
<dbReference type="CDD" id="cd24033">
    <property type="entry name" value="ASKHA_NBD_NodU_CmcH-like_N"/>
    <property type="match status" value="1"/>
</dbReference>
<gene>
    <name evidence="4" type="ORF">ACFP1Z_16100</name>
</gene>
<keyword evidence="5" id="KW-1185">Reference proteome</keyword>
<dbReference type="EMBL" id="JBHSPB010000008">
    <property type="protein sequence ID" value="MFC5721695.1"/>
    <property type="molecule type" value="Genomic_DNA"/>
</dbReference>
<dbReference type="InterPro" id="IPR038152">
    <property type="entry name" value="Carbam_trans_C_sf"/>
</dbReference>
<dbReference type="Gene3D" id="3.30.420.40">
    <property type="match status" value="1"/>
</dbReference>
<evidence type="ECO:0000259" key="3">
    <source>
        <dbReference type="Pfam" id="PF16861"/>
    </source>
</evidence>
<feature type="domain" description="Carbamoyltransferase C-terminal" evidence="3">
    <location>
        <begin position="440"/>
        <end position="605"/>
    </location>
</feature>
<evidence type="ECO:0000313" key="5">
    <source>
        <dbReference type="Proteomes" id="UP001596083"/>
    </source>
</evidence>
<dbReference type="PANTHER" id="PTHR34847:SF1">
    <property type="entry name" value="NODULATION PROTEIN U"/>
    <property type="match status" value="1"/>
</dbReference>
<dbReference type="Pfam" id="PF16861">
    <property type="entry name" value="Carbam_trans_C"/>
    <property type="match status" value="1"/>
</dbReference>